<accession>A0A3M2M6F9</accession>
<protein>
    <submittedName>
        <fullName evidence="2">Uncharacterized protein</fullName>
    </submittedName>
</protein>
<evidence type="ECO:0000256" key="1">
    <source>
        <dbReference type="SAM" id="Phobius"/>
    </source>
</evidence>
<dbReference type="AlphaFoldDB" id="A0A3M2M6F9"/>
<dbReference type="Proteomes" id="UP000278673">
    <property type="component" value="Unassembled WGS sequence"/>
</dbReference>
<keyword evidence="3" id="KW-1185">Reference proteome</keyword>
<feature type="transmembrane region" description="Helical" evidence="1">
    <location>
        <begin position="7"/>
        <end position="27"/>
    </location>
</feature>
<name>A0A3M2M6F9_9ACTN</name>
<dbReference type="RefSeq" id="WP_122182650.1">
    <property type="nucleotide sequence ID" value="NZ_RFFJ01000016.1"/>
</dbReference>
<evidence type="ECO:0000313" key="3">
    <source>
        <dbReference type="Proteomes" id="UP000278673"/>
    </source>
</evidence>
<organism evidence="2 3">
    <name type="scientific">Streptomyces triticirhizae</name>
    <dbReference type="NCBI Taxonomy" id="2483353"/>
    <lineage>
        <taxon>Bacteria</taxon>
        <taxon>Bacillati</taxon>
        <taxon>Actinomycetota</taxon>
        <taxon>Actinomycetes</taxon>
        <taxon>Kitasatosporales</taxon>
        <taxon>Streptomycetaceae</taxon>
        <taxon>Streptomyces</taxon>
    </lineage>
</organism>
<proteinExistence type="predicted"/>
<evidence type="ECO:0000313" key="2">
    <source>
        <dbReference type="EMBL" id="RMI44443.1"/>
    </source>
</evidence>
<feature type="transmembrane region" description="Helical" evidence="1">
    <location>
        <begin position="67"/>
        <end position="88"/>
    </location>
</feature>
<keyword evidence="1" id="KW-0812">Transmembrane</keyword>
<comment type="caution">
    <text evidence="2">The sequence shown here is derived from an EMBL/GenBank/DDBJ whole genome shotgun (WGS) entry which is preliminary data.</text>
</comment>
<keyword evidence="1" id="KW-1133">Transmembrane helix</keyword>
<reference evidence="2 3" key="1">
    <citation type="submission" date="2018-10" db="EMBL/GenBank/DDBJ databases">
        <title>Isolation, diversity and antifungal activity of actinobacteria from wheat.</title>
        <authorList>
            <person name="Han C."/>
        </authorList>
    </citation>
    <scope>NUCLEOTIDE SEQUENCE [LARGE SCALE GENOMIC DNA]</scope>
    <source>
        <strain evidence="2 3">NEAU-YY642</strain>
    </source>
</reference>
<dbReference type="EMBL" id="RFFJ01000016">
    <property type="protein sequence ID" value="RMI44443.1"/>
    <property type="molecule type" value="Genomic_DNA"/>
</dbReference>
<sequence length="95" mass="10014">MTGQDRAAIIGGLGVVALPVGWVLFLIGGEPAYCWRNPDEGYNVHVSRDCSAVLAEGHMVRIVAGQAGLWLMLAAVVALVAAAVLWVAGESRRSR</sequence>
<gene>
    <name evidence="2" type="ORF">EBN88_05430</name>
</gene>
<keyword evidence="1" id="KW-0472">Membrane</keyword>